<comment type="caution">
    <text evidence="6">Lacks conserved residue(s) required for the propagation of feature annotation.</text>
</comment>
<evidence type="ECO:0000256" key="1">
    <source>
        <dbReference type="ARBA" id="ARBA00004141"/>
    </source>
</evidence>
<evidence type="ECO:0000256" key="3">
    <source>
        <dbReference type="ARBA" id="ARBA00022692"/>
    </source>
</evidence>
<protein>
    <recommendedName>
        <fullName evidence="6">XK-related protein</fullName>
    </recommendedName>
</protein>
<evidence type="ECO:0000256" key="2">
    <source>
        <dbReference type="ARBA" id="ARBA00008789"/>
    </source>
</evidence>
<evidence type="ECO:0000256" key="4">
    <source>
        <dbReference type="ARBA" id="ARBA00022989"/>
    </source>
</evidence>
<comment type="similarity">
    <text evidence="2 6">Belongs to the XK family.</text>
</comment>
<keyword evidence="8" id="KW-1185">Reference proteome</keyword>
<feature type="transmembrane region" description="Helical" evidence="6">
    <location>
        <begin position="34"/>
        <end position="54"/>
    </location>
</feature>
<dbReference type="Proteomes" id="UP000784294">
    <property type="component" value="Unassembled WGS sequence"/>
</dbReference>
<reference evidence="7" key="1">
    <citation type="submission" date="2018-11" db="EMBL/GenBank/DDBJ databases">
        <authorList>
            <consortium name="Pathogen Informatics"/>
        </authorList>
    </citation>
    <scope>NUCLEOTIDE SEQUENCE</scope>
</reference>
<gene>
    <name evidence="7" type="ORF">PXEA_LOCUS11502</name>
</gene>
<dbReference type="InterPro" id="IPR018629">
    <property type="entry name" value="XK-rel"/>
</dbReference>
<name>A0A3S5A2J6_9PLAT</name>
<evidence type="ECO:0000256" key="6">
    <source>
        <dbReference type="RuleBase" id="RU910716"/>
    </source>
</evidence>
<evidence type="ECO:0000313" key="8">
    <source>
        <dbReference type="Proteomes" id="UP000784294"/>
    </source>
</evidence>
<proteinExistence type="inferred from homology"/>
<dbReference type="AlphaFoldDB" id="A0A3S5A2J6"/>
<evidence type="ECO:0000256" key="5">
    <source>
        <dbReference type="ARBA" id="ARBA00023136"/>
    </source>
</evidence>
<dbReference type="Pfam" id="PF09815">
    <property type="entry name" value="XK-related"/>
    <property type="match status" value="1"/>
</dbReference>
<comment type="subcellular location">
    <subcellularLocation>
        <location evidence="1 6">Membrane</location>
        <topology evidence="1 6">Multi-pass membrane protein</topology>
    </subcellularLocation>
</comment>
<organism evidence="7 8">
    <name type="scientific">Protopolystoma xenopodis</name>
    <dbReference type="NCBI Taxonomy" id="117903"/>
    <lineage>
        <taxon>Eukaryota</taxon>
        <taxon>Metazoa</taxon>
        <taxon>Spiralia</taxon>
        <taxon>Lophotrochozoa</taxon>
        <taxon>Platyhelminthes</taxon>
        <taxon>Monogenea</taxon>
        <taxon>Polyopisthocotylea</taxon>
        <taxon>Polystomatidea</taxon>
        <taxon>Polystomatidae</taxon>
        <taxon>Protopolystoma</taxon>
    </lineage>
</organism>
<feature type="transmembrane region" description="Helical" evidence="6">
    <location>
        <begin position="60"/>
        <end position="87"/>
    </location>
</feature>
<keyword evidence="5 6" id="KW-0472">Membrane</keyword>
<accession>A0A3S5A2J6</accession>
<keyword evidence="4 6" id="KW-1133">Transmembrane helix</keyword>
<evidence type="ECO:0000313" key="7">
    <source>
        <dbReference type="EMBL" id="VEL18062.1"/>
    </source>
</evidence>
<dbReference type="OrthoDB" id="6356248at2759"/>
<dbReference type="EMBL" id="CAAALY010035465">
    <property type="protein sequence ID" value="VEL18062.1"/>
    <property type="molecule type" value="Genomic_DNA"/>
</dbReference>
<keyword evidence="3 6" id="KW-0812">Transmembrane</keyword>
<sequence>MIFSSSLLSDIGYSYAAFFDYMNANTGSTRIRYLIYYMAYYLENACMIGAWYAYFSQRQVWYYLPALLVITVAQLGGFILLQIYLYCFSSSPYSTWIGGLCATPKEPSNPSLVDTHTITIHSEETRPRGNRKYMAAKQSSSVLTNSHEIVHGSHFSGGVAGNIQ</sequence>
<comment type="caution">
    <text evidence="7">The sequence shown here is derived from an EMBL/GenBank/DDBJ whole genome shotgun (WGS) entry which is preliminary data.</text>
</comment>
<dbReference type="GO" id="GO:0005886">
    <property type="term" value="C:plasma membrane"/>
    <property type="evidence" value="ECO:0007669"/>
    <property type="project" value="UniProtKB-ARBA"/>
</dbReference>